<dbReference type="Proteomes" id="UP000292307">
    <property type="component" value="Chromosome"/>
</dbReference>
<dbReference type="RefSeq" id="WP_131145341.1">
    <property type="nucleotide sequence ID" value="NZ_BMWV01000007.1"/>
</dbReference>
<feature type="domain" description="NmrA-like" evidence="1">
    <location>
        <begin position="4"/>
        <end position="233"/>
    </location>
</feature>
<dbReference type="EMBL" id="BMWV01000007">
    <property type="protein sequence ID" value="GGY49105.1"/>
    <property type="molecule type" value="Genomic_DNA"/>
</dbReference>
<reference evidence="2" key="1">
    <citation type="journal article" date="2014" name="Int. J. Syst. Evol. Microbiol.">
        <title>Complete genome sequence of Corynebacterium casei LMG S-19264T (=DSM 44701T), isolated from a smear-ripened cheese.</title>
        <authorList>
            <consortium name="US DOE Joint Genome Institute (JGI-PGF)"/>
            <person name="Walter F."/>
            <person name="Albersmeier A."/>
            <person name="Kalinowski J."/>
            <person name="Ruckert C."/>
        </authorList>
    </citation>
    <scope>NUCLEOTIDE SEQUENCE</scope>
    <source>
        <strain evidence="2">KCTC 12343</strain>
    </source>
</reference>
<gene>
    <name evidence="3" type="ORF">EYF70_10500</name>
    <name evidence="2" type="ORF">GCM10007387_34240</name>
</gene>
<dbReference type="AlphaFoldDB" id="A0A411WX31"/>
<evidence type="ECO:0000313" key="3">
    <source>
        <dbReference type="EMBL" id="QBI01219.1"/>
    </source>
</evidence>
<dbReference type="InterPro" id="IPR036291">
    <property type="entry name" value="NAD(P)-bd_dom_sf"/>
</dbReference>
<dbReference type="SUPFAM" id="SSF51735">
    <property type="entry name" value="NAD(P)-binding Rossmann-fold domains"/>
    <property type="match status" value="1"/>
</dbReference>
<dbReference type="Proteomes" id="UP000628442">
    <property type="component" value="Unassembled WGS sequence"/>
</dbReference>
<dbReference type="OrthoDB" id="9777801at2"/>
<reference evidence="3 4" key="2">
    <citation type="submission" date="2019-02" db="EMBL/GenBank/DDBJ databases">
        <title>Draft Genome Sequences of Six Type Strains of the Genus Massilia.</title>
        <authorList>
            <person name="Miess H."/>
            <person name="Frediansyhah A."/>
            <person name="Gross H."/>
        </authorList>
    </citation>
    <scope>NUCLEOTIDE SEQUENCE [LARGE SCALE GENOMIC DNA]</scope>
    <source>
        <strain evidence="3 4">DSM 17472</strain>
    </source>
</reference>
<sequence>MHIILGGTGRVGSATALALLRRGEPVTIVTRDAARAASLAQAGAHIAVADIHDTGKLREILRGGTTAFLLNPPADPSTDTDAVEHATVDAIVAAASGAGLQKIVAASTYGARPGPPCGDLTVLFDFEEKLRALGMPLAVNRAAYYMSNWSEMLDMVRERHTLPSFFPEDLAIPMVAPADLGEQAARRLMTPADDSGVEYVEGPALYTPRDVADAFATALGEAIDVDVIPRDAWEAKFRQLGFSEPAARTYARMTGTVVDDAGKWPATPVRGATTLQAHIRDAVERGRERR</sequence>
<evidence type="ECO:0000259" key="1">
    <source>
        <dbReference type="Pfam" id="PF05368"/>
    </source>
</evidence>
<accession>A0A411WX31</accession>
<dbReference type="PANTHER" id="PTHR43162:SF1">
    <property type="entry name" value="PRESTALK A DIFFERENTIATION PROTEIN A"/>
    <property type="match status" value="1"/>
</dbReference>
<dbReference type="InterPro" id="IPR051604">
    <property type="entry name" value="Ergot_Alk_Oxidoreductase"/>
</dbReference>
<dbReference type="EMBL" id="CP036401">
    <property type="protein sequence ID" value="QBI01219.1"/>
    <property type="molecule type" value="Genomic_DNA"/>
</dbReference>
<dbReference type="Gene3D" id="3.40.50.720">
    <property type="entry name" value="NAD(P)-binding Rossmann-like Domain"/>
    <property type="match status" value="1"/>
</dbReference>
<dbReference type="Pfam" id="PF05368">
    <property type="entry name" value="NmrA"/>
    <property type="match status" value="1"/>
</dbReference>
<dbReference type="Gene3D" id="3.90.25.10">
    <property type="entry name" value="UDP-galactose 4-epimerase, domain 1"/>
    <property type="match status" value="1"/>
</dbReference>
<organism evidence="2 5">
    <name type="scientific">Pseudoduganella albidiflava</name>
    <dbReference type="NCBI Taxonomy" id="321983"/>
    <lineage>
        <taxon>Bacteria</taxon>
        <taxon>Pseudomonadati</taxon>
        <taxon>Pseudomonadota</taxon>
        <taxon>Betaproteobacteria</taxon>
        <taxon>Burkholderiales</taxon>
        <taxon>Oxalobacteraceae</taxon>
        <taxon>Telluria group</taxon>
        <taxon>Pseudoduganella</taxon>
    </lineage>
</organism>
<proteinExistence type="predicted"/>
<evidence type="ECO:0000313" key="5">
    <source>
        <dbReference type="Proteomes" id="UP000628442"/>
    </source>
</evidence>
<keyword evidence="4" id="KW-1185">Reference proteome</keyword>
<dbReference type="InterPro" id="IPR008030">
    <property type="entry name" value="NmrA-like"/>
</dbReference>
<dbReference type="PANTHER" id="PTHR43162">
    <property type="match status" value="1"/>
</dbReference>
<evidence type="ECO:0000313" key="4">
    <source>
        <dbReference type="Proteomes" id="UP000292307"/>
    </source>
</evidence>
<evidence type="ECO:0000313" key="2">
    <source>
        <dbReference type="EMBL" id="GGY49105.1"/>
    </source>
</evidence>
<name>A0A411WX31_9BURK</name>
<reference evidence="2" key="3">
    <citation type="submission" date="2022-12" db="EMBL/GenBank/DDBJ databases">
        <authorList>
            <person name="Sun Q."/>
            <person name="Kim S."/>
        </authorList>
    </citation>
    <scope>NUCLEOTIDE SEQUENCE</scope>
    <source>
        <strain evidence="2">KCTC 12343</strain>
    </source>
</reference>
<protein>
    <submittedName>
        <fullName evidence="3">NAD-dependent epimerase/dehydratase family protein</fullName>
    </submittedName>
    <submittedName>
        <fullName evidence="2">NmrA family transcriptional regulator</fullName>
    </submittedName>
</protein>